<dbReference type="Proteomes" id="UP000078534">
    <property type="component" value="Unassembled WGS sequence"/>
</dbReference>
<keyword evidence="5" id="KW-0732">Signal</keyword>
<dbReference type="InterPro" id="IPR013766">
    <property type="entry name" value="Thioredoxin_domain"/>
</dbReference>
<dbReference type="STRING" id="152268.A6K24_22525"/>
<feature type="domain" description="Thioredoxin" evidence="6">
    <location>
        <begin position="32"/>
        <end position="197"/>
    </location>
</feature>
<dbReference type="AlphaFoldDB" id="A0A179SXC0"/>
<dbReference type="InterPro" id="IPR003782">
    <property type="entry name" value="SCO1/SenC"/>
</dbReference>
<feature type="signal peptide" evidence="5">
    <location>
        <begin position="1"/>
        <end position="31"/>
    </location>
</feature>
<keyword evidence="2 3" id="KW-0186">Copper</keyword>
<comment type="caution">
    <text evidence="7">The sequence shown here is derived from an EMBL/GenBank/DDBJ whole genome shotgun (WGS) entry which is preliminary data.</text>
</comment>
<sequence>MKKKFKHVLLFSIFALVLLFISACGNSSPIADPLNYEVQSFQYKNQEGQNVSLKDLKGDVWIANFIFTSCETVCPPMTAHMTEIQKRIKAEGLDAKIISFSVDPEIDTPEKLKEFAEPYSISFENWSFLTGYTQKEIQEFAMESFKTIVQKPSNSDQVVHGTSFYLIDQNGVVMKDYNGVDQPPYDQIITDIKALTK</sequence>
<feature type="chain" id="PRO_5008106411" evidence="5">
    <location>
        <begin position="32"/>
        <end position="197"/>
    </location>
</feature>
<keyword evidence="8" id="KW-1185">Reference proteome</keyword>
<evidence type="ECO:0000259" key="6">
    <source>
        <dbReference type="PROSITE" id="PS51352"/>
    </source>
</evidence>
<keyword evidence="3" id="KW-0479">Metal-binding</keyword>
<gene>
    <name evidence="7" type="ORF">A6K24_22525</name>
</gene>
<evidence type="ECO:0000256" key="5">
    <source>
        <dbReference type="SAM" id="SignalP"/>
    </source>
</evidence>
<dbReference type="OrthoDB" id="9811998at2"/>
<feature type="disulfide bond" description="Redox-active" evidence="4">
    <location>
        <begin position="70"/>
        <end position="74"/>
    </location>
</feature>
<accession>A0A179SXC0</accession>
<name>A0A179SXC0_9BACI</name>
<dbReference type="EMBL" id="LWSG01000015">
    <property type="protein sequence ID" value="OAS86101.1"/>
    <property type="molecule type" value="Genomic_DNA"/>
</dbReference>
<evidence type="ECO:0000256" key="2">
    <source>
        <dbReference type="ARBA" id="ARBA00023008"/>
    </source>
</evidence>
<evidence type="ECO:0000313" key="8">
    <source>
        <dbReference type="Proteomes" id="UP000078534"/>
    </source>
</evidence>
<dbReference type="PANTHER" id="PTHR12151">
    <property type="entry name" value="ELECTRON TRANSPORT PROTIN SCO1/SENC FAMILY MEMBER"/>
    <property type="match status" value="1"/>
</dbReference>
<dbReference type="InterPro" id="IPR036249">
    <property type="entry name" value="Thioredoxin-like_sf"/>
</dbReference>
<dbReference type="PROSITE" id="PS51257">
    <property type="entry name" value="PROKAR_LIPOPROTEIN"/>
    <property type="match status" value="1"/>
</dbReference>
<dbReference type="PANTHER" id="PTHR12151:SF25">
    <property type="entry name" value="LINALOOL DEHYDRATASE_ISOMERASE DOMAIN-CONTAINING PROTEIN"/>
    <property type="match status" value="1"/>
</dbReference>
<reference evidence="8" key="1">
    <citation type="submission" date="2016-04" db="EMBL/GenBank/DDBJ databases">
        <authorList>
            <person name="Lyu Z."/>
            <person name="Lyu W."/>
        </authorList>
    </citation>
    <scope>NUCLEOTIDE SEQUENCE [LARGE SCALE GENOMIC DNA]</scope>
    <source>
        <strain evidence="8">C44</strain>
    </source>
</reference>
<feature type="binding site" evidence="3">
    <location>
        <position position="70"/>
    </location>
    <ligand>
        <name>Cu cation</name>
        <dbReference type="ChEBI" id="CHEBI:23378"/>
    </ligand>
</feature>
<dbReference type="SUPFAM" id="SSF52833">
    <property type="entry name" value="Thioredoxin-like"/>
    <property type="match status" value="1"/>
</dbReference>
<dbReference type="RefSeq" id="WP_066332660.1">
    <property type="nucleotide sequence ID" value="NZ_LWSG01000015.1"/>
</dbReference>
<evidence type="ECO:0000313" key="7">
    <source>
        <dbReference type="EMBL" id="OAS86101.1"/>
    </source>
</evidence>
<dbReference type="CDD" id="cd02968">
    <property type="entry name" value="SCO"/>
    <property type="match status" value="1"/>
</dbReference>
<feature type="binding site" evidence="3">
    <location>
        <position position="74"/>
    </location>
    <ligand>
        <name>Cu cation</name>
        <dbReference type="ChEBI" id="CHEBI:23378"/>
    </ligand>
</feature>
<evidence type="ECO:0000256" key="4">
    <source>
        <dbReference type="PIRSR" id="PIRSR603782-2"/>
    </source>
</evidence>
<dbReference type="GO" id="GO:0046872">
    <property type="term" value="F:metal ion binding"/>
    <property type="evidence" value="ECO:0007669"/>
    <property type="project" value="UniProtKB-KW"/>
</dbReference>
<feature type="binding site" evidence="3">
    <location>
        <position position="160"/>
    </location>
    <ligand>
        <name>Cu cation</name>
        <dbReference type="ChEBI" id="CHEBI:23378"/>
    </ligand>
</feature>
<dbReference type="Gene3D" id="3.40.30.10">
    <property type="entry name" value="Glutaredoxin"/>
    <property type="match status" value="1"/>
</dbReference>
<proteinExistence type="inferred from homology"/>
<keyword evidence="4" id="KW-1015">Disulfide bond</keyword>
<dbReference type="Pfam" id="PF02630">
    <property type="entry name" value="SCO1-SenC"/>
    <property type="match status" value="1"/>
</dbReference>
<protein>
    <submittedName>
        <fullName evidence="7">Cytochrome c oxidase assembly protein</fullName>
    </submittedName>
</protein>
<dbReference type="PROSITE" id="PS51352">
    <property type="entry name" value="THIOREDOXIN_2"/>
    <property type="match status" value="1"/>
</dbReference>
<organism evidence="7 8">
    <name type="scientific">Metabacillus litoralis</name>
    <dbReference type="NCBI Taxonomy" id="152268"/>
    <lineage>
        <taxon>Bacteria</taxon>
        <taxon>Bacillati</taxon>
        <taxon>Bacillota</taxon>
        <taxon>Bacilli</taxon>
        <taxon>Bacillales</taxon>
        <taxon>Bacillaceae</taxon>
        <taxon>Metabacillus</taxon>
    </lineage>
</organism>
<comment type="similarity">
    <text evidence="1">Belongs to the SCO1/2 family.</text>
</comment>
<evidence type="ECO:0000256" key="3">
    <source>
        <dbReference type="PIRSR" id="PIRSR603782-1"/>
    </source>
</evidence>
<evidence type="ECO:0000256" key="1">
    <source>
        <dbReference type="ARBA" id="ARBA00010996"/>
    </source>
</evidence>